<name>A0A7I8DPW5_9FIRM</name>
<accession>A0A7I8DPW5</accession>
<dbReference type="SUPFAM" id="SSF56784">
    <property type="entry name" value="HAD-like"/>
    <property type="match status" value="1"/>
</dbReference>
<proteinExistence type="predicted"/>
<sequence length="268" mass="30108">MAYEILVLDIDGTLTNSQKEISPKTYRSIMAIQERGHSVVLASGRPTPGILPLAKKLKLSEYNGYILSYNGAKVMNCKDGEVIFQQALNREYLPDLHLAAMKNNVGMISYEGDCVITDSKIDKYMELEARINGIPIKQVQDFISYVQFDINKCLMTGDPDVLKEMEPELKNKFIDNLSIYRSEPFFLEIMPKNIDKAYSLGKLLDYLGLSKEQMISCGDGYNDISMIEYAGMGVAMANAQDAVKNKANYITYSNDEDGIAHVIETFML</sequence>
<evidence type="ECO:0000313" key="1">
    <source>
        <dbReference type="EMBL" id="BCK00459.1"/>
    </source>
</evidence>
<dbReference type="SFLD" id="SFLDG01144">
    <property type="entry name" value="C2.B.4:_PGP_Like"/>
    <property type="match status" value="1"/>
</dbReference>
<dbReference type="GO" id="GO:0000287">
    <property type="term" value="F:magnesium ion binding"/>
    <property type="evidence" value="ECO:0007669"/>
    <property type="project" value="TreeGrafter"/>
</dbReference>
<dbReference type="EMBL" id="AP023368">
    <property type="protein sequence ID" value="BCK00459.1"/>
    <property type="molecule type" value="Genomic_DNA"/>
</dbReference>
<dbReference type="Proteomes" id="UP000515703">
    <property type="component" value="Chromosome"/>
</dbReference>
<dbReference type="SFLD" id="SFLDG01140">
    <property type="entry name" value="C2.B:_Phosphomannomutase_and_P"/>
    <property type="match status" value="1"/>
</dbReference>
<dbReference type="InterPro" id="IPR023214">
    <property type="entry name" value="HAD_sf"/>
</dbReference>
<organism evidence="1 2">
    <name type="scientific">Anaerocolumna chitinilytica</name>
    <dbReference type="NCBI Taxonomy" id="1727145"/>
    <lineage>
        <taxon>Bacteria</taxon>
        <taxon>Bacillati</taxon>
        <taxon>Bacillota</taxon>
        <taxon>Clostridia</taxon>
        <taxon>Lachnospirales</taxon>
        <taxon>Lachnospiraceae</taxon>
        <taxon>Anaerocolumna</taxon>
    </lineage>
</organism>
<dbReference type="GO" id="GO:0016791">
    <property type="term" value="F:phosphatase activity"/>
    <property type="evidence" value="ECO:0007669"/>
    <property type="project" value="TreeGrafter"/>
</dbReference>
<dbReference type="KEGG" id="acht:bsdcttw_34990"/>
<dbReference type="NCBIfam" id="TIGR01484">
    <property type="entry name" value="HAD-SF-IIB"/>
    <property type="match status" value="2"/>
</dbReference>
<dbReference type="SFLD" id="SFLDS00003">
    <property type="entry name" value="Haloacid_Dehalogenase"/>
    <property type="match status" value="1"/>
</dbReference>
<reference evidence="1 2" key="1">
    <citation type="submission" date="2020-08" db="EMBL/GenBank/DDBJ databases">
        <title>Draft genome sequencing of an Anaerocolumna strain isolated from anoxic soil subjected to BSD treatment.</title>
        <authorList>
            <person name="Uek A."/>
            <person name="Tonouchi A."/>
        </authorList>
    </citation>
    <scope>NUCLEOTIDE SEQUENCE [LARGE SCALE GENOMIC DNA]</scope>
    <source>
        <strain evidence="1 2">CTTW</strain>
    </source>
</reference>
<gene>
    <name evidence="1" type="ORF">bsdcttw_34990</name>
</gene>
<dbReference type="NCBIfam" id="TIGR00099">
    <property type="entry name" value="Cof-subfamily"/>
    <property type="match status" value="1"/>
</dbReference>
<dbReference type="Pfam" id="PF08282">
    <property type="entry name" value="Hydrolase_3"/>
    <property type="match status" value="1"/>
</dbReference>
<dbReference type="PANTHER" id="PTHR10000">
    <property type="entry name" value="PHOSPHOSERINE PHOSPHATASE"/>
    <property type="match status" value="1"/>
</dbReference>
<dbReference type="RefSeq" id="WP_185256126.1">
    <property type="nucleotide sequence ID" value="NZ_AP023368.1"/>
</dbReference>
<dbReference type="GO" id="GO:0005829">
    <property type="term" value="C:cytosol"/>
    <property type="evidence" value="ECO:0007669"/>
    <property type="project" value="TreeGrafter"/>
</dbReference>
<dbReference type="PANTHER" id="PTHR10000:SF8">
    <property type="entry name" value="HAD SUPERFAMILY HYDROLASE-LIKE, TYPE 3"/>
    <property type="match status" value="1"/>
</dbReference>
<dbReference type="PROSITE" id="PS01229">
    <property type="entry name" value="COF_2"/>
    <property type="match status" value="1"/>
</dbReference>
<dbReference type="InterPro" id="IPR000150">
    <property type="entry name" value="Cof"/>
</dbReference>
<keyword evidence="2" id="KW-1185">Reference proteome</keyword>
<dbReference type="Gene3D" id="3.40.50.1000">
    <property type="entry name" value="HAD superfamily/HAD-like"/>
    <property type="match status" value="1"/>
</dbReference>
<protein>
    <submittedName>
        <fullName evidence="1">Haloacid dehalogenase</fullName>
    </submittedName>
</protein>
<dbReference type="Gene3D" id="3.30.1240.10">
    <property type="match status" value="1"/>
</dbReference>
<reference evidence="1 2" key="2">
    <citation type="submission" date="2020-08" db="EMBL/GenBank/DDBJ databases">
        <authorList>
            <person name="Ueki A."/>
            <person name="Tonouchi A."/>
        </authorList>
    </citation>
    <scope>NUCLEOTIDE SEQUENCE [LARGE SCALE GENOMIC DNA]</scope>
    <source>
        <strain evidence="1 2">CTTW</strain>
    </source>
</reference>
<dbReference type="PRINTS" id="PR00119">
    <property type="entry name" value="CATATPASE"/>
</dbReference>
<dbReference type="AlphaFoldDB" id="A0A7I8DPW5"/>
<evidence type="ECO:0000313" key="2">
    <source>
        <dbReference type="Proteomes" id="UP000515703"/>
    </source>
</evidence>
<dbReference type="InterPro" id="IPR006379">
    <property type="entry name" value="HAD-SF_hydro_IIB"/>
</dbReference>
<dbReference type="CDD" id="cd07516">
    <property type="entry name" value="HAD_Pase"/>
    <property type="match status" value="1"/>
</dbReference>
<dbReference type="InterPro" id="IPR036412">
    <property type="entry name" value="HAD-like_sf"/>
</dbReference>